<name>A0A3S0Q4V5_9HYPH</name>
<reference evidence="4 5" key="1">
    <citation type="submission" date="2018-11" db="EMBL/GenBank/DDBJ databases">
        <title>Rhizobium chutanense sp. nov., isolated from root nodules of Phaseolus vulgaris in China.</title>
        <authorList>
            <person name="Huo Y."/>
        </authorList>
    </citation>
    <scope>NUCLEOTIDE SEQUENCE [LARGE SCALE GENOMIC DNA]</scope>
    <source>
        <strain evidence="4 5">C16</strain>
    </source>
</reference>
<dbReference type="InterPro" id="IPR011004">
    <property type="entry name" value="Trimer_LpxA-like_sf"/>
</dbReference>
<evidence type="ECO:0000256" key="2">
    <source>
        <dbReference type="ARBA" id="ARBA00022737"/>
    </source>
</evidence>
<comment type="caution">
    <text evidence="4">The sequence shown here is derived from an EMBL/GenBank/DDBJ whole genome shotgun (WGS) entry which is preliminary data.</text>
</comment>
<gene>
    <name evidence="4" type="ORF">EFR84_26160</name>
</gene>
<dbReference type="SUPFAM" id="SSF51161">
    <property type="entry name" value="Trimeric LpxA-like enzymes"/>
    <property type="match status" value="1"/>
</dbReference>
<dbReference type="PANTHER" id="PTHR23416">
    <property type="entry name" value="SIALIC ACID SYNTHASE-RELATED"/>
    <property type="match status" value="1"/>
</dbReference>
<dbReference type="PROSITE" id="PS00101">
    <property type="entry name" value="HEXAPEP_TRANSFERASES"/>
    <property type="match status" value="1"/>
</dbReference>
<sequence length="186" mass="20345">MAQVDKASYRNRGGVIQRLVTAYKRFRYFTAAGENLVVKRSAEFRLVGHAVLEVGDNVTIQDQSFFQLTMPEPKVFIGNNTVIGRRNIITAKNRISIGNDVLIGSDVQIIDHGHGMRRDTPIRLQRAEIGTVEIGNDVWIGAGAKILMNVKIGNGAVIGANAVVTSDIPEYAIAVGSPARVVKYRE</sequence>
<dbReference type="AlphaFoldDB" id="A0A3S0Q4V5"/>
<proteinExistence type="predicted"/>
<evidence type="ECO:0000313" key="5">
    <source>
        <dbReference type="Proteomes" id="UP000278081"/>
    </source>
</evidence>
<dbReference type="InterPro" id="IPR001451">
    <property type="entry name" value="Hexapep"/>
</dbReference>
<evidence type="ECO:0000256" key="1">
    <source>
        <dbReference type="ARBA" id="ARBA00022679"/>
    </source>
</evidence>
<dbReference type="GO" id="GO:0016746">
    <property type="term" value="F:acyltransferase activity"/>
    <property type="evidence" value="ECO:0007669"/>
    <property type="project" value="UniProtKB-KW"/>
</dbReference>
<organism evidence="4 5">
    <name type="scientific">Rhizobium chutanense</name>
    <dbReference type="NCBI Taxonomy" id="2035448"/>
    <lineage>
        <taxon>Bacteria</taxon>
        <taxon>Pseudomonadati</taxon>
        <taxon>Pseudomonadota</taxon>
        <taxon>Alphaproteobacteria</taxon>
        <taxon>Hyphomicrobiales</taxon>
        <taxon>Rhizobiaceae</taxon>
        <taxon>Rhizobium/Agrobacterium group</taxon>
        <taxon>Rhizobium</taxon>
    </lineage>
</organism>
<dbReference type="PANTHER" id="PTHR23416:SF78">
    <property type="entry name" value="LIPOPOLYSACCHARIDE BIOSYNTHESIS O-ACETYL TRANSFERASE WBBJ-RELATED"/>
    <property type="match status" value="1"/>
</dbReference>
<dbReference type="InterPro" id="IPR018357">
    <property type="entry name" value="Hexapep_transf_CS"/>
</dbReference>
<dbReference type="CDD" id="cd04647">
    <property type="entry name" value="LbH_MAT_like"/>
    <property type="match status" value="1"/>
</dbReference>
<dbReference type="Pfam" id="PF00132">
    <property type="entry name" value="Hexapep"/>
    <property type="match status" value="1"/>
</dbReference>
<keyword evidence="2" id="KW-0677">Repeat</keyword>
<dbReference type="InterPro" id="IPR051159">
    <property type="entry name" value="Hexapeptide_acetyltransf"/>
</dbReference>
<dbReference type="RefSeq" id="WP_126911188.1">
    <property type="nucleotide sequence ID" value="NZ_ML133776.1"/>
</dbReference>
<accession>A0A3S0Q4V5</accession>
<dbReference type="Proteomes" id="UP000278081">
    <property type="component" value="Unassembled WGS sequence"/>
</dbReference>
<dbReference type="OrthoDB" id="9815592at2"/>
<protein>
    <submittedName>
        <fullName evidence="4">Acyltransferase</fullName>
    </submittedName>
</protein>
<dbReference type="Gene3D" id="2.160.10.10">
    <property type="entry name" value="Hexapeptide repeat proteins"/>
    <property type="match status" value="1"/>
</dbReference>
<dbReference type="EMBL" id="RJTJ01000029">
    <property type="protein sequence ID" value="RUL99689.1"/>
    <property type="molecule type" value="Genomic_DNA"/>
</dbReference>
<evidence type="ECO:0000256" key="3">
    <source>
        <dbReference type="ARBA" id="ARBA00023315"/>
    </source>
</evidence>
<evidence type="ECO:0000313" key="4">
    <source>
        <dbReference type="EMBL" id="RUL99689.1"/>
    </source>
</evidence>
<keyword evidence="3 4" id="KW-0012">Acyltransferase</keyword>
<keyword evidence="1 4" id="KW-0808">Transferase</keyword>